<protein>
    <submittedName>
        <fullName evidence="2">Uncharacterized protein</fullName>
    </submittedName>
</protein>
<dbReference type="EMBL" id="JARBHB010000012">
    <property type="protein sequence ID" value="KAJ8871292.1"/>
    <property type="molecule type" value="Genomic_DNA"/>
</dbReference>
<evidence type="ECO:0000256" key="1">
    <source>
        <dbReference type="SAM" id="MobiDB-lite"/>
    </source>
</evidence>
<accession>A0ABQ9GGY6</accession>
<comment type="caution">
    <text evidence="2">The sequence shown here is derived from an EMBL/GenBank/DDBJ whole genome shotgun (WGS) entry which is preliminary data.</text>
</comment>
<name>A0ABQ9GGY6_9NEOP</name>
<gene>
    <name evidence="2" type="ORF">PR048_027600</name>
</gene>
<evidence type="ECO:0000313" key="2">
    <source>
        <dbReference type="EMBL" id="KAJ8871292.1"/>
    </source>
</evidence>
<keyword evidence="3" id="KW-1185">Reference proteome</keyword>
<dbReference type="Proteomes" id="UP001159363">
    <property type="component" value="Chromosome 11"/>
</dbReference>
<evidence type="ECO:0000313" key="3">
    <source>
        <dbReference type="Proteomes" id="UP001159363"/>
    </source>
</evidence>
<sequence length="125" mass="13629">MYNMCRCEGAVVRNTCEGTARDLRPPEYQHALGITEPRRVRSTLPLYAPWLPWRALQGRHLSLQEVDQATATSAHSSGGHRGNDLSPASPACLVQTSLPADVGQANCITSISTVMPRAVLHCHIK</sequence>
<feature type="compositionally biased region" description="Polar residues" evidence="1">
    <location>
        <begin position="67"/>
        <end position="76"/>
    </location>
</feature>
<organism evidence="2 3">
    <name type="scientific">Dryococelus australis</name>
    <dbReference type="NCBI Taxonomy" id="614101"/>
    <lineage>
        <taxon>Eukaryota</taxon>
        <taxon>Metazoa</taxon>
        <taxon>Ecdysozoa</taxon>
        <taxon>Arthropoda</taxon>
        <taxon>Hexapoda</taxon>
        <taxon>Insecta</taxon>
        <taxon>Pterygota</taxon>
        <taxon>Neoptera</taxon>
        <taxon>Polyneoptera</taxon>
        <taxon>Phasmatodea</taxon>
        <taxon>Verophasmatodea</taxon>
        <taxon>Anareolatae</taxon>
        <taxon>Phasmatidae</taxon>
        <taxon>Eurycanthinae</taxon>
        <taxon>Dryococelus</taxon>
    </lineage>
</organism>
<proteinExistence type="predicted"/>
<feature type="region of interest" description="Disordered" evidence="1">
    <location>
        <begin position="67"/>
        <end position="86"/>
    </location>
</feature>
<reference evidence="2 3" key="1">
    <citation type="submission" date="2023-02" db="EMBL/GenBank/DDBJ databases">
        <title>LHISI_Scaffold_Assembly.</title>
        <authorList>
            <person name="Stuart O.P."/>
            <person name="Cleave R."/>
            <person name="Magrath M.J.L."/>
            <person name="Mikheyev A.S."/>
        </authorList>
    </citation>
    <scope>NUCLEOTIDE SEQUENCE [LARGE SCALE GENOMIC DNA]</scope>
    <source>
        <strain evidence="2">Daus_M_001</strain>
        <tissue evidence="2">Leg muscle</tissue>
    </source>
</reference>